<dbReference type="OrthoDB" id="6166498at2"/>
<dbReference type="Proteomes" id="UP000237647">
    <property type="component" value="Unassembled WGS sequence"/>
</dbReference>
<evidence type="ECO:0000313" key="2">
    <source>
        <dbReference type="Proteomes" id="UP000237647"/>
    </source>
</evidence>
<evidence type="ECO:0000313" key="1">
    <source>
        <dbReference type="EMBL" id="PRY63968.1"/>
    </source>
</evidence>
<keyword evidence="2" id="KW-1185">Reference proteome</keyword>
<reference evidence="1 2" key="1">
    <citation type="submission" date="2018-03" db="EMBL/GenBank/DDBJ databases">
        <title>Genomic Encyclopedia of Type Strains, Phase III (KMG-III): the genomes of soil and plant-associated and newly described type strains.</title>
        <authorList>
            <person name="Whitman W."/>
        </authorList>
    </citation>
    <scope>NUCLEOTIDE SEQUENCE [LARGE SCALE GENOMIC DNA]</scope>
    <source>
        <strain evidence="1 2">CGMCC 1.12152</strain>
    </source>
</reference>
<comment type="caution">
    <text evidence="1">The sequence shown here is derived from an EMBL/GenBank/DDBJ whole genome shotgun (WGS) entry which is preliminary data.</text>
</comment>
<dbReference type="AlphaFoldDB" id="A0A2T0V1L9"/>
<name>A0A2T0V1L9_9GAMM</name>
<dbReference type="Pfam" id="PF20227">
    <property type="entry name" value="DUF6586"/>
    <property type="match status" value="1"/>
</dbReference>
<dbReference type="InterPro" id="IPR046493">
    <property type="entry name" value="DUF6586"/>
</dbReference>
<gene>
    <name evidence="1" type="ORF">B0H98_107113</name>
</gene>
<organism evidence="1 2">
    <name type="scientific">Vreelandella songnenensis</name>
    <dbReference type="NCBI Taxonomy" id="1176243"/>
    <lineage>
        <taxon>Bacteria</taxon>
        <taxon>Pseudomonadati</taxon>
        <taxon>Pseudomonadota</taxon>
        <taxon>Gammaproteobacteria</taxon>
        <taxon>Oceanospirillales</taxon>
        <taxon>Halomonadaceae</taxon>
        <taxon>Vreelandella</taxon>
    </lineage>
</organism>
<accession>A0A2T0V1L9</accession>
<dbReference type="RefSeq" id="WP_106375375.1">
    <property type="nucleotide sequence ID" value="NZ_PVTK01000007.1"/>
</dbReference>
<protein>
    <submittedName>
        <fullName evidence="1">Uncharacterized protein</fullName>
    </submittedName>
</protein>
<proteinExistence type="predicted"/>
<sequence length="153" mass="16992">MSPRARTNQLLYQVELLVGMAKGDDEHAQARQMALEESALALLELALNSLLKEVTEHARLENHAWRLLLADGGPQLAELQRLRDVMNTPESWLGWLVHQLEQLHSSEGAARRAPANPAMIAVGNQADLATQLLACLESAKREIASLRETSLEW</sequence>
<dbReference type="EMBL" id="PVTK01000007">
    <property type="protein sequence ID" value="PRY63968.1"/>
    <property type="molecule type" value="Genomic_DNA"/>
</dbReference>